<dbReference type="EMBL" id="CP053708">
    <property type="protein sequence ID" value="QKE91661.1"/>
    <property type="molecule type" value="Genomic_DNA"/>
</dbReference>
<keyword evidence="2" id="KW-1003">Cell membrane</keyword>
<feature type="transmembrane region" description="Helical" evidence="6">
    <location>
        <begin position="179"/>
        <end position="201"/>
    </location>
</feature>
<dbReference type="RefSeq" id="WP_171835280.1">
    <property type="nucleotide sequence ID" value="NZ_CP053708.1"/>
</dbReference>
<dbReference type="CDD" id="cd06579">
    <property type="entry name" value="TM_PBP1_transp_AraH_like"/>
    <property type="match status" value="1"/>
</dbReference>
<accession>A0A6M8HTY6</accession>
<dbReference type="Pfam" id="PF02653">
    <property type="entry name" value="BPD_transp_2"/>
    <property type="match status" value="1"/>
</dbReference>
<reference evidence="7 8" key="1">
    <citation type="journal article" date="2014" name="World J. Microbiol. Biotechnol.">
        <title>Biodiversity and physiological characteristics of Antarctic and Arctic lichens-associated bacteria.</title>
        <authorList>
            <person name="Lee Y.M."/>
            <person name="Kim E.H."/>
            <person name="Lee H.K."/>
            <person name="Hong S.G."/>
        </authorList>
    </citation>
    <scope>NUCLEOTIDE SEQUENCE [LARGE SCALE GENOMIC DNA]</scope>
    <source>
        <strain evidence="7 8">PAMC 26569</strain>
    </source>
</reference>
<protein>
    <submittedName>
        <fullName evidence="7">ABC transporter permease</fullName>
    </submittedName>
</protein>
<comment type="subcellular location">
    <subcellularLocation>
        <location evidence="1">Cell membrane</location>
        <topology evidence="1">Multi-pass membrane protein</topology>
    </subcellularLocation>
</comment>
<dbReference type="InterPro" id="IPR001851">
    <property type="entry name" value="ABC_transp_permease"/>
</dbReference>
<feature type="transmembrane region" description="Helical" evidence="6">
    <location>
        <begin position="113"/>
        <end position="133"/>
    </location>
</feature>
<dbReference type="KEGG" id="lck:HN018_17935"/>
<gene>
    <name evidence="7" type="ORF">HN018_17935</name>
</gene>
<evidence type="ECO:0000256" key="2">
    <source>
        <dbReference type="ARBA" id="ARBA00022475"/>
    </source>
</evidence>
<dbReference type="Proteomes" id="UP000500767">
    <property type="component" value="Chromosome"/>
</dbReference>
<name>A0A6M8HTY6_9PROT</name>
<dbReference type="GO" id="GO:0005886">
    <property type="term" value="C:plasma membrane"/>
    <property type="evidence" value="ECO:0007669"/>
    <property type="project" value="UniProtKB-SubCell"/>
</dbReference>
<feature type="transmembrane region" description="Helical" evidence="6">
    <location>
        <begin position="311"/>
        <end position="330"/>
    </location>
</feature>
<dbReference type="GO" id="GO:0022857">
    <property type="term" value="F:transmembrane transporter activity"/>
    <property type="evidence" value="ECO:0007669"/>
    <property type="project" value="InterPro"/>
</dbReference>
<feature type="transmembrane region" description="Helical" evidence="6">
    <location>
        <begin position="266"/>
        <end position="299"/>
    </location>
</feature>
<organism evidence="7 8">
    <name type="scientific">Lichenicola cladoniae</name>
    <dbReference type="NCBI Taxonomy" id="1484109"/>
    <lineage>
        <taxon>Bacteria</taxon>
        <taxon>Pseudomonadati</taxon>
        <taxon>Pseudomonadota</taxon>
        <taxon>Alphaproteobacteria</taxon>
        <taxon>Acetobacterales</taxon>
        <taxon>Acetobacteraceae</taxon>
        <taxon>Lichenicola</taxon>
    </lineage>
</organism>
<keyword evidence="3 6" id="KW-0812">Transmembrane</keyword>
<evidence type="ECO:0000256" key="5">
    <source>
        <dbReference type="ARBA" id="ARBA00023136"/>
    </source>
</evidence>
<feature type="transmembrane region" description="Helical" evidence="6">
    <location>
        <begin position="140"/>
        <end position="159"/>
    </location>
</feature>
<evidence type="ECO:0000256" key="4">
    <source>
        <dbReference type="ARBA" id="ARBA00022989"/>
    </source>
</evidence>
<keyword evidence="4 6" id="KW-1133">Transmembrane helix</keyword>
<dbReference type="AlphaFoldDB" id="A0A6M8HTY6"/>
<evidence type="ECO:0000313" key="8">
    <source>
        <dbReference type="Proteomes" id="UP000500767"/>
    </source>
</evidence>
<evidence type="ECO:0000313" key="7">
    <source>
        <dbReference type="EMBL" id="QKE91661.1"/>
    </source>
</evidence>
<sequence>MSQQQTVVASPKLTGGTASGTKRLVAFLTSGAQGPLIGLVLLCIVFACTTSVFLTLRNALNVVDQVTTLGILALGMTGVIIIGGIDLSVGSILALSIMVLGWLPQDYGVPFPLALLLCIVTGGICGLVNGLLVTRARLPAFIATLTMMSVARGLANITTDGQQVVGYPDWFTGLATIRHLGVLSATAGVFVALALAAWVFLRYRATGRSLYAIGGSAEVARLAGIPVRKLTVAVYVTSGLLAGVAAAVMAARLDSSQPSAGLGYELDAIAAVVIGGASLSGGIGSIAGTVVGVFIIGVLHNGLNLVGISPFIQQVVIGIVIAVAVTFDTLRRRA</sequence>
<proteinExistence type="predicted"/>
<keyword evidence="5 6" id="KW-0472">Membrane</keyword>
<feature type="transmembrane region" description="Helical" evidence="6">
    <location>
        <begin position="68"/>
        <end position="101"/>
    </location>
</feature>
<evidence type="ECO:0000256" key="3">
    <source>
        <dbReference type="ARBA" id="ARBA00022692"/>
    </source>
</evidence>
<evidence type="ECO:0000256" key="1">
    <source>
        <dbReference type="ARBA" id="ARBA00004651"/>
    </source>
</evidence>
<feature type="transmembrane region" description="Helical" evidence="6">
    <location>
        <begin position="233"/>
        <end position="254"/>
    </location>
</feature>
<keyword evidence="8" id="KW-1185">Reference proteome</keyword>
<dbReference type="PANTHER" id="PTHR32196">
    <property type="entry name" value="ABC TRANSPORTER PERMEASE PROTEIN YPHD-RELATED-RELATED"/>
    <property type="match status" value="1"/>
</dbReference>
<evidence type="ECO:0000256" key="6">
    <source>
        <dbReference type="SAM" id="Phobius"/>
    </source>
</evidence>
<feature type="transmembrane region" description="Helical" evidence="6">
    <location>
        <begin position="36"/>
        <end position="56"/>
    </location>
</feature>